<dbReference type="InterPro" id="IPR014729">
    <property type="entry name" value="Rossmann-like_a/b/a_fold"/>
</dbReference>
<name>A0A448V3F8_9FIRM</name>
<dbReference type="PIRSF" id="PIRSF006276">
    <property type="entry name" value="UspA"/>
    <property type="match status" value="1"/>
</dbReference>
<organism evidence="4 5">
    <name type="scientific">Aedoeadaptatus ivorii</name>
    <dbReference type="NCBI Taxonomy" id="54006"/>
    <lineage>
        <taxon>Bacteria</taxon>
        <taxon>Bacillati</taxon>
        <taxon>Bacillota</taxon>
        <taxon>Tissierellia</taxon>
        <taxon>Tissierellales</taxon>
        <taxon>Peptoniphilaceae</taxon>
        <taxon>Aedoeadaptatus</taxon>
    </lineage>
</organism>
<comment type="similarity">
    <text evidence="1 2">Belongs to the universal stress protein A family.</text>
</comment>
<keyword evidence="5" id="KW-1185">Reference proteome</keyword>
<comment type="subcellular location">
    <subcellularLocation>
        <location evidence="2">Cytoplasm</location>
    </subcellularLocation>
</comment>
<dbReference type="RefSeq" id="WP_164715268.1">
    <property type="nucleotide sequence ID" value="NZ_LR134523.1"/>
</dbReference>
<dbReference type="PANTHER" id="PTHR46268:SF6">
    <property type="entry name" value="UNIVERSAL STRESS PROTEIN UP12"/>
    <property type="match status" value="1"/>
</dbReference>
<evidence type="ECO:0000313" key="4">
    <source>
        <dbReference type="EMBL" id="VEJ36328.1"/>
    </source>
</evidence>
<evidence type="ECO:0000256" key="1">
    <source>
        <dbReference type="ARBA" id="ARBA00008791"/>
    </source>
</evidence>
<proteinExistence type="inferred from homology"/>
<dbReference type="GO" id="GO:0005737">
    <property type="term" value="C:cytoplasm"/>
    <property type="evidence" value="ECO:0007669"/>
    <property type="project" value="UniProtKB-SubCell"/>
</dbReference>
<evidence type="ECO:0000256" key="2">
    <source>
        <dbReference type="PIRNR" id="PIRNR006276"/>
    </source>
</evidence>
<protein>
    <recommendedName>
        <fullName evidence="2">Universal stress protein</fullName>
    </recommendedName>
</protein>
<dbReference type="CDD" id="cd00293">
    <property type="entry name" value="USP-like"/>
    <property type="match status" value="1"/>
</dbReference>
<accession>A0A448V3F8</accession>
<dbReference type="Gene3D" id="3.40.50.620">
    <property type="entry name" value="HUPs"/>
    <property type="match status" value="1"/>
</dbReference>
<reference evidence="4 5" key="1">
    <citation type="submission" date="2018-12" db="EMBL/GenBank/DDBJ databases">
        <authorList>
            <consortium name="Pathogen Informatics"/>
        </authorList>
    </citation>
    <scope>NUCLEOTIDE SEQUENCE [LARGE SCALE GENOMIC DNA]</scope>
    <source>
        <strain evidence="4 5">NCTC13079</strain>
    </source>
</reference>
<dbReference type="Pfam" id="PF00582">
    <property type="entry name" value="Usp"/>
    <property type="match status" value="1"/>
</dbReference>
<dbReference type="InterPro" id="IPR006016">
    <property type="entry name" value="UspA"/>
</dbReference>
<dbReference type="AlphaFoldDB" id="A0A448V3F8"/>
<feature type="domain" description="UspA" evidence="3">
    <location>
        <begin position="1"/>
        <end position="139"/>
    </location>
</feature>
<gene>
    <name evidence="4" type="ORF">NCTC13079_01533</name>
</gene>
<dbReference type="InterPro" id="IPR006015">
    <property type="entry name" value="Universal_stress_UspA"/>
</dbReference>
<dbReference type="Proteomes" id="UP000269544">
    <property type="component" value="Chromosome"/>
</dbReference>
<evidence type="ECO:0000313" key="5">
    <source>
        <dbReference type="Proteomes" id="UP000269544"/>
    </source>
</evidence>
<dbReference type="EMBL" id="LR134523">
    <property type="protein sequence ID" value="VEJ36328.1"/>
    <property type="molecule type" value="Genomic_DNA"/>
</dbReference>
<dbReference type="SUPFAM" id="SSF52402">
    <property type="entry name" value="Adenine nucleotide alpha hydrolases-like"/>
    <property type="match status" value="1"/>
</dbReference>
<dbReference type="KEGG" id="piv:NCTC13079_01533"/>
<evidence type="ECO:0000259" key="3">
    <source>
        <dbReference type="Pfam" id="PF00582"/>
    </source>
</evidence>
<keyword evidence="2" id="KW-0963">Cytoplasm</keyword>
<dbReference type="PRINTS" id="PR01438">
    <property type="entry name" value="UNVRSLSTRESS"/>
</dbReference>
<dbReference type="PANTHER" id="PTHR46268">
    <property type="entry name" value="STRESS RESPONSE PROTEIN NHAX"/>
    <property type="match status" value="1"/>
</dbReference>
<sequence>MYEKILVPVDGSQDSYCALKEAEKLAKAFSSKLYILTVLTDINVIEQYPGNFLTTDFKKAQSVRGEHVLDKALEYLEYDGEIDTCYRIGKAAEEIIAHADENEVDLIVIGSRGLGGFSRTLLGSVSDRALNLAKVPVLVNKLQCTL</sequence>